<organism evidence="1 2">
    <name type="scientific">Microbacterium murale</name>
    <dbReference type="NCBI Taxonomy" id="1081040"/>
    <lineage>
        <taxon>Bacteria</taxon>
        <taxon>Bacillati</taxon>
        <taxon>Actinomycetota</taxon>
        <taxon>Actinomycetes</taxon>
        <taxon>Micrococcales</taxon>
        <taxon>Microbacteriaceae</taxon>
        <taxon>Microbacterium</taxon>
    </lineage>
</organism>
<evidence type="ECO:0008006" key="3">
    <source>
        <dbReference type="Google" id="ProtNLM"/>
    </source>
</evidence>
<proteinExistence type="predicted"/>
<comment type="caution">
    <text evidence="1">The sequence shown here is derived from an EMBL/GenBank/DDBJ whole genome shotgun (WGS) entry which is preliminary data.</text>
</comment>
<evidence type="ECO:0000313" key="2">
    <source>
        <dbReference type="Proteomes" id="UP001239085"/>
    </source>
</evidence>
<protein>
    <recommendedName>
        <fullName evidence="3">Siderophore-interacting protein</fullName>
    </recommendedName>
</protein>
<dbReference type="RefSeq" id="WP_307360224.1">
    <property type="nucleotide sequence ID" value="NZ_JAUSXK010000001.1"/>
</dbReference>
<dbReference type="EMBL" id="JAUSXK010000001">
    <property type="protein sequence ID" value="MDQ0643453.1"/>
    <property type="molecule type" value="Genomic_DNA"/>
</dbReference>
<accession>A0ABU0P7Y7</accession>
<sequence length="133" mass="14441">MIRRQYPAWIRRRRRGAPDLATMEELARAMVFADEGAIRAVLHPEVILTIDSGGLVPAAPTPVGGHAAVASSLVVLMTPETSVTMASINSVPGFTLIREETVVGAVTADTRSGQLSSVWVVCNPEKLRHWNRR</sequence>
<name>A0ABU0P7Y7_9MICO</name>
<dbReference type="PANTHER" id="PTHR30173">
    <property type="entry name" value="SIGMA 19 FACTOR"/>
    <property type="match status" value="1"/>
</dbReference>
<keyword evidence="2" id="KW-1185">Reference proteome</keyword>
<dbReference type="PANTHER" id="PTHR30173:SF43">
    <property type="entry name" value="ECF RNA POLYMERASE SIGMA FACTOR SIGI-RELATED"/>
    <property type="match status" value="1"/>
</dbReference>
<dbReference type="Proteomes" id="UP001239085">
    <property type="component" value="Unassembled WGS sequence"/>
</dbReference>
<gene>
    <name evidence="1" type="ORF">QFZ46_001613</name>
</gene>
<evidence type="ECO:0000313" key="1">
    <source>
        <dbReference type="EMBL" id="MDQ0643453.1"/>
    </source>
</evidence>
<reference evidence="1 2" key="1">
    <citation type="submission" date="2023-07" db="EMBL/GenBank/DDBJ databases">
        <title>Comparative genomics of wheat-associated soil bacteria to identify genetic determinants of phenazine resistance.</title>
        <authorList>
            <person name="Mouncey N."/>
        </authorList>
    </citation>
    <scope>NUCLEOTIDE SEQUENCE [LARGE SCALE GENOMIC DNA]</scope>
    <source>
        <strain evidence="1 2">W2I7</strain>
    </source>
</reference>
<dbReference type="InterPro" id="IPR052704">
    <property type="entry name" value="ECF_Sigma-70_Domain"/>
</dbReference>